<reference evidence="3 4" key="1">
    <citation type="submission" date="2017-05" db="EMBL/GenBank/DDBJ databases">
        <authorList>
            <person name="Varghese N."/>
            <person name="Submissions S."/>
        </authorList>
    </citation>
    <scope>NUCLEOTIDE SEQUENCE [LARGE SCALE GENOMIC DNA]</scope>
    <source>
        <strain evidence="3 4">DSM 26001</strain>
    </source>
</reference>
<keyword evidence="1" id="KW-0812">Transmembrane</keyword>
<gene>
    <name evidence="3" type="ORF">SAMN06295970_12719</name>
</gene>
<feature type="domain" description="PLD phosphodiesterase" evidence="2">
    <location>
        <begin position="344"/>
        <end position="371"/>
    </location>
</feature>
<sequence>MIWRPQTTRSKVMVALASIVATLIVTLLVINFSTGEKQITQEIPRLYSAADPQFQRSMGIMLGPQIVEGNKVEALLNGDQIFPAMLKAIRGAKETINFETYIYWSEEIGLEFAEALSERARAGVKVHLLIDWVGSAKMDDKDLDQMRKAGVEVRYYHPLRWYNLARINNRTHRKLLVVDGRVGFTGGVGIAGQWTGNAQDPDHWRDSHFRAEGPVVAQMQAVLIDNWTKTTGKVLHGATYFPPLSKVGNSRAQVFSSSPSGGSESMHLMYLMAITAAEHDIQISASYFVPDEMTRNALIDAMKRGVRLQIILPGKNMDAEAVRSSSRGMWGDLLKAGAEISEYQPTMYHCKVMIVDKLLVSVGSTNFDDRSFQLNDESNLNIYDADFAQAQVTTFERDLKSAKRITYEQWLNRPLKEKAWEKVASWLGPLL</sequence>
<protein>
    <submittedName>
        <fullName evidence="3">Cardiolipin synthase</fullName>
    </submittedName>
</protein>
<dbReference type="CDD" id="cd09159">
    <property type="entry name" value="PLDc_ybhO_like_2"/>
    <property type="match status" value="1"/>
</dbReference>
<dbReference type="InterPro" id="IPR025202">
    <property type="entry name" value="PLD-like_dom"/>
</dbReference>
<evidence type="ECO:0000256" key="1">
    <source>
        <dbReference type="SAM" id="Phobius"/>
    </source>
</evidence>
<dbReference type="CDD" id="cd09110">
    <property type="entry name" value="PLDc_CLS_1"/>
    <property type="match status" value="1"/>
</dbReference>
<dbReference type="Gene3D" id="3.30.870.10">
    <property type="entry name" value="Endonuclease Chain A"/>
    <property type="match status" value="2"/>
</dbReference>
<feature type="domain" description="PLD phosphodiesterase" evidence="2">
    <location>
        <begin position="167"/>
        <end position="194"/>
    </location>
</feature>
<dbReference type="RefSeq" id="WP_283444963.1">
    <property type="nucleotide sequence ID" value="NZ_FXUL01000027.1"/>
</dbReference>
<dbReference type="InterPro" id="IPR001736">
    <property type="entry name" value="PLipase_D/transphosphatidylase"/>
</dbReference>
<dbReference type="SUPFAM" id="SSF56024">
    <property type="entry name" value="Phospholipase D/nuclease"/>
    <property type="match status" value="2"/>
</dbReference>
<keyword evidence="4" id="KW-1185">Reference proteome</keyword>
<accession>A0ABY1QSC0</accession>
<proteinExistence type="predicted"/>
<dbReference type="SMART" id="SM00155">
    <property type="entry name" value="PLDc"/>
    <property type="match status" value="2"/>
</dbReference>
<keyword evidence="1" id="KW-1133">Transmembrane helix</keyword>
<dbReference type="PROSITE" id="PS50035">
    <property type="entry name" value="PLD"/>
    <property type="match status" value="2"/>
</dbReference>
<dbReference type="EMBL" id="FXUL01000027">
    <property type="protein sequence ID" value="SMP77744.1"/>
    <property type="molecule type" value="Genomic_DNA"/>
</dbReference>
<feature type="transmembrane region" description="Helical" evidence="1">
    <location>
        <begin position="12"/>
        <end position="32"/>
    </location>
</feature>
<dbReference type="PANTHER" id="PTHR21248:SF22">
    <property type="entry name" value="PHOSPHOLIPASE D"/>
    <property type="match status" value="1"/>
</dbReference>
<dbReference type="PANTHER" id="PTHR21248">
    <property type="entry name" value="CARDIOLIPIN SYNTHASE"/>
    <property type="match status" value="1"/>
</dbReference>
<comment type="caution">
    <text evidence="3">The sequence shown here is derived from an EMBL/GenBank/DDBJ whole genome shotgun (WGS) entry which is preliminary data.</text>
</comment>
<keyword evidence="1" id="KW-0472">Membrane</keyword>
<dbReference type="Proteomes" id="UP001158049">
    <property type="component" value="Unassembled WGS sequence"/>
</dbReference>
<evidence type="ECO:0000259" key="2">
    <source>
        <dbReference type="PROSITE" id="PS50035"/>
    </source>
</evidence>
<organism evidence="3 4">
    <name type="scientific">Noviherbaspirillum suwonense</name>
    <dbReference type="NCBI Taxonomy" id="1224511"/>
    <lineage>
        <taxon>Bacteria</taxon>
        <taxon>Pseudomonadati</taxon>
        <taxon>Pseudomonadota</taxon>
        <taxon>Betaproteobacteria</taxon>
        <taxon>Burkholderiales</taxon>
        <taxon>Oxalobacteraceae</taxon>
        <taxon>Noviherbaspirillum</taxon>
    </lineage>
</organism>
<name>A0ABY1QSC0_9BURK</name>
<evidence type="ECO:0000313" key="3">
    <source>
        <dbReference type="EMBL" id="SMP77744.1"/>
    </source>
</evidence>
<evidence type="ECO:0000313" key="4">
    <source>
        <dbReference type="Proteomes" id="UP001158049"/>
    </source>
</evidence>
<dbReference type="Pfam" id="PF13091">
    <property type="entry name" value="PLDc_2"/>
    <property type="match status" value="2"/>
</dbReference>